<dbReference type="PANTHER" id="PTHR10434">
    <property type="entry name" value="1-ACYL-SN-GLYCEROL-3-PHOSPHATE ACYLTRANSFERASE"/>
    <property type="match status" value="1"/>
</dbReference>
<keyword evidence="4" id="KW-1133">Transmembrane helix</keyword>
<feature type="domain" description="Phospholipid/glycerol acyltransferase" evidence="5">
    <location>
        <begin position="98"/>
        <end position="213"/>
    </location>
</feature>
<dbReference type="GO" id="GO:0003841">
    <property type="term" value="F:1-acylglycerol-3-phosphate O-acyltransferase activity"/>
    <property type="evidence" value="ECO:0007669"/>
    <property type="project" value="TreeGrafter"/>
</dbReference>
<dbReference type="PANTHER" id="PTHR10434:SF11">
    <property type="entry name" value="1-ACYL-SN-GLYCEROL-3-PHOSPHATE ACYLTRANSFERASE"/>
    <property type="match status" value="1"/>
</dbReference>
<evidence type="ECO:0000256" key="3">
    <source>
        <dbReference type="ARBA" id="ARBA00023315"/>
    </source>
</evidence>
<dbReference type="SUPFAM" id="SSF69593">
    <property type="entry name" value="Glycerol-3-phosphate (1)-acyltransferase"/>
    <property type="match status" value="1"/>
</dbReference>
<protein>
    <submittedName>
        <fullName evidence="6">Phospholipid/glycerol acyltransferase</fullName>
    </submittedName>
</protein>
<keyword evidence="7" id="KW-1185">Reference proteome</keyword>
<keyword evidence="2" id="KW-0808">Transferase</keyword>
<dbReference type="EMBL" id="CP061799">
    <property type="protein sequence ID" value="QTA80332.1"/>
    <property type="molecule type" value="Genomic_DNA"/>
</dbReference>
<proteinExistence type="predicted"/>
<evidence type="ECO:0000259" key="5">
    <source>
        <dbReference type="SMART" id="SM00563"/>
    </source>
</evidence>
<reference evidence="6" key="1">
    <citation type="journal article" date="2021" name="Microb. Physiol.">
        <title>Proteogenomic Insights into the Physiology of Marine, Sulfate-Reducing, Filamentous Desulfonema limicola and Desulfonema magnum.</title>
        <authorList>
            <person name="Schnaars V."/>
            <person name="Wohlbrand L."/>
            <person name="Scheve S."/>
            <person name="Hinrichs C."/>
            <person name="Reinhardt R."/>
            <person name="Rabus R."/>
        </authorList>
    </citation>
    <scope>NUCLEOTIDE SEQUENCE</scope>
    <source>
        <strain evidence="6">5ac10</strain>
    </source>
</reference>
<feature type="transmembrane region" description="Helical" evidence="4">
    <location>
        <begin position="23"/>
        <end position="48"/>
    </location>
</feature>
<dbReference type="GO" id="GO:0006654">
    <property type="term" value="P:phosphatidic acid biosynthetic process"/>
    <property type="evidence" value="ECO:0007669"/>
    <property type="project" value="TreeGrafter"/>
</dbReference>
<name>A0A975B7K5_9BACT</name>
<dbReference type="Pfam" id="PF01553">
    <property type="entry name" value="Acyltransferase"/>
    <property type="match status" value="1"/>
</dbReference>
<comment type="pathway">
    <text evidence="1">Lipid metabolism.</text>
</comment>
<dbReference type="AlphaFoldDB" id="A0A975B7K5"/>
<sequence>MEKADKLFFRETVKKDIMTLKHIADIIVTLAVWTYYIAGFLIFFSPLYFISYIFSKNLEKSWQKLNHLFLKSFFGLVKFITPGLSYKIENKVLALRSSIIVSNHISYLDPIFLVSLYEKQKTVVKSVFFKVPVFGWILKTSGYIPSTTGGDFDLLMIRHFEAMESYLESGGNLFIFPEGTRSRSGNIGQFSKGAFKIARKCKAPIQVLFIKNTDRLYRPDKFWFNTCVPNTISVELIASIEPDYDSKDFSISNLMEHVRSLMQQRYENER</sequence>
<keyword evidence="3 6" id="KW-0012">Acyltransferase</keyword>
<dbReference type="Proteomes" id="UP000663720">
    <property type="component" value="Chromosome"/>
</dbReference>
<organism evidence="6 7">
    <name type="scientific">Desulfonema limicola</name>
    <dbReference type="NCBI Taxonomy" id="45656"/>
    <lineage>
        <taxon>Bacteria</taxon>
        <taxon>Pseudomonadati</taxon>
        <taxon>Thermodesulfobacteriota</taxon>
        <taxon>Desulfobacteria</taxon>
        <taxon>Desulfobacterales</taxon>
        <taxon>Desulfococcaceae</taxon>
        <taxon>Desulfonema</taxon>
    </lineage>
</organism>
<dbReference type="SMART" id="SM00563">
    <property type="entry name" value="PlsC"/>
    <property type="match status" value="1"/>
</dbReference>
<evidence type="ECO:0000313" key="7">
    <source>
        <dbReference type="Proteomes" id="UP000663720"/>
    </source>
</evidence>
<keyword evidence="4" id="KW-0812">Transmembrane</keyword>
<accession>A0A975B7K5</accession>
<evidence type="ECO:0000256" key="4">
    <source>
        <dbReference type="SAM" id="Phobius"/>
    </source>
</evidence>
<evidence type="ECO:0000256" key="1">
    <source>
        <dbReference type="ARBA" id="ARBA00005189"/>
    </source>
</evidence>
<dbReference type="CDD" id="cd07989">
    <property type="entry name" value="LPLAT_AGPAT-like"/>
    <property type="match status" value="1"/>
</dbReference>
<gene>
    <name evidence="6" type="ORF">dnl_26310</name>
</gene>
<keyword evidence="4" id="KW-0472">Membrane</keyword>
<evidence type="ECO:0000313" key="6">
    <source>
        <dbReference type="EMBL" id="QTA80332.1"/>
    </source>
</evidence>
<dbReference type="KEGG" id="dli:dnl_26310"/>
<dbReference type="InterPro" id="IPR002123">
    <property type="entry name" value="Plipid/glycerol_acylTrfase"/>
</dbReference>
<evidence type="ECO:0000256" key="2">
    <source>
        <dbReference type="ARBA" id="ARBA00022679"/>
    </source>
</evidence>